<dbReference type="GO" id="GO:0010017">
    <property type="term" value="P:red or far-red light signaling pathway"/>
    <property type="evidence" value="ECO:0007669"/>
    <property type="project" value="UniProtKB-ARBA"/>
</dbReference>
<evidence type="ECO:0000313" key="9">
    <source>
        <dbReference type="Proteomes" id="UP001454036"/>
    </source>
</evidence>
<proteinExistence type="predicted"/>
<dbReference type="Pfam" id="PF00010">
    <property type="entry name" value="HLH"/>
    <property type="match status" value="1"/>
</dbReference>
<feature type="compositionally biased region" description="Basic and acidic residues" evidence="5">
    <location>
        <begin position="482"/>
        <end position="492"/>
    </location>
</feature>
<comment type="subcellular location">
    <subcellularLocation>
        <location evidence="1">Nucleus</location>
    </subcellularLocation>
</comment>
<name>A0AAV3QDG0_LITER</name>
<dbReference type="SMART" id="SM00353">
    <property type="entry name" value="HLH"/>
    <property type="match status" value="1"/>
</dbReference>
<protein>
    <submittedName>
        <fullName evidence="8">DNA-binding transcription factor</fullName>
    </submittedName>
</protein>
<evidence type="ECO:0000256" key="5">
    <source>
        <dbReference type="SAM" id="MobiDB-lite"/>
    </source>
</evidence>
<reference evidence="8 9" key="1">
    <citation type="submission" date="2024-01" db="EMBL/GenBank/DDBJ databases">
        <title>The complete chloroplast genome sequence of Lithospermum erythrorhizon: insights into the phylogenetic relationship among Boraginaceae species and the maternal lineages of purple gromwells.</title>
        <authorList>
            <person name="Okada T."/>
            <person name="Watanabe K."/>
        </authorList>
    </citation>
    <scope>NUCLEOTIDE SEQUENCE [LARGE SCALE GENOMIC DNA]</scope>
</reference>
<keyword evidence="6" id="KW-0812">Transmembrane</keyword>
<feature type="compositionally biased region" description="Low complexity" evidence="5">
    <location>
        <begin position="455"/>
        <end position="469"/>
    </location>
</feature>
<feature type="domain" description="BHLH" evidence="7">
    <location>
        <begin position="516"/>
        <end position="565"/>
    </location>
</feature>
<dbReference type="PROSITE" id="PS50888">
    <property type="entry name" value="BHLH"/>
    <property type="match status" value="1"/>
</dbReference>
<dbReference type="FunFam" id="4.10.280.10:FF:000004">
    <property type="entry name" value="Basic helix-loop-helix transcription factor"/>
    <property type="match status" value="1"/>
</dbReference>
<evidence type="ECO:0000256" key="6">
    <source>
        <dbReference type="SAM" id="Phobius"/>
    </source>
</evidence>
<dbReference type="SUPFAM" id="SSF47459">
    <property type="entry name" value="HLH, helix-loop-helix DNA-binding domain"/>
    <property type="match status" value="1"/>
</dbReference>
<evidence type="ECO:0000259" key="7">
    <source>
        <dbReference type="PROSITE" id="PS50888"/>
    </source>
</evidence>
<dbReference type="PANTHER" id="PTHR46807:SF1">
    <property type="entry name" value="TRANSCRIPTION FACTOR PIF3"/>
    <property type="match status" value="1"/>
</dbReference>
<dbReference type="GO" id="GO:0005634">
    <property type="term" value="C:nucleus"/>
    <property type="evidence" value="ECO:0007669"/>
    <property type="project" value="UniProtKB-SubCell"/>
</dbReference>
<dbReference type="GO" id="GO:0003700">
    <property type="term" value="F:DNA-binding transcription factor activity"/>
    <property type="evidence" value="ECO:0007669"/>
    <property type="project" value="InterPro"/>
</dbReference>
<dbReference type="CDD" id="cd11445">
    <property type="entry name" value="bHLH_AtPIF_like"/>
    <property type="match status" value="1"/>
</dbReference>
<feature type="region of interest" description="Disordered" evidence="5">
    <location>
        <begin position="750"/>
        <end position="780"/>
    </location>
</feature>
<feature type="region of interest" description="Disordered" evidence="5">
    <location>
        <begin position="100"/>
        <end position="122"/>
    </location>
</feature>
<keyword evidence="8" id="KW-0238">DNA-binding</keyword>
<evidence type="ECO:0000256" key="2">
    <source>
        <dbReference type="ARBA" id="ARBA00023015"/>
    </source>
</evidence>
<dbReference type="GO" id="GO:0046983">
    <property type="term" value="F:protein dimerization activity"/>
    <property type="evidence" value="ECO:0007669"/>
    <property type="project" value="InterPro"/>
</dbReference>
<dbReference type="InterPro" id="IPR044273">
    <property type="entry name" value="PIF3-like"/>
</dbReference>
<feature type="region of interest" description="Disordered" evidence="5">
    <location>
        <begin position="430"/>
        <end position="521"/>
    </location>
</feature>
<dbReference type="InterPro" id="IPR036638">
    <property type="entry name" value="HLH_DNA-bd_sf"/>
</dbReference>
<dbReference type="Proteomes" id="UP001454036">
    <property type="component" value="Unassembled WGS sequence"/>
</dbReference>
<keyword evidence="4" id="KW-0539">Nucleus</keyword>
<keyword evidence="2" id="KW-0805">Transcription regulation</keyword>
<comment type="caution">
    <text evidence="8">The sequence shown here is derived from an EMBL/GenBank/DDBJ whole genome shotgun (WGS) entry which is preliminary data.</text>
</comment>
<dbReference type="InterPro" id="IPR047265">
    <property type="entry name" value="PIF1-like_bHLH"/>
</dbReference>
<evidence type="ECO:0000256" key="1">
    <source>
        <dbReference type="ARBA" id="ARBA00004123"/>
    </source>
</evidence>
<dbReference type="GO" id="GO:0003677">
    <property type="term" value="F:DNA binding"/>
    <property type="evidence" value="ECO:0007669"/>
    <property type="project" value="UniProtKB-KW"/>
</dbReference>
<evidence type="ECO:0000256" key="3">
    <source>
        <dbReference type="ARBA" id="ARBA00023163"/>
    </source>
</evidence>
<evidence type="ECO:0000256" key="4">
    <source>
        <dbReference type="ARBA" id="ARBA00023242"/>
    </source>
</evidence>
<gene>
    <name evidence="8" type="ORF">LIER_17400</name>
</gene>
<sequence>MYEIKLTKKTSEPWGLLKQGDFNRHRKNEKGSSQQIVIGWSCSGGVICILFIMPLSEFLRMSRRKHESDQQISTAHLTDLSLIPENDFVELVWDNGQPAMHGQSSRVKKSHNLNNIPPHMHKPREKFLENANSSRKVKIGSVESFLDDGLPGVPSIDTDLNQHGDLVPWLNYPVDEFLPDVSGVTVNEQANQNSLSSMNKSRCIQTFGHLQNLFEPNTQKLEQSISMNGSSRTGLMPLRSSCQEKTSIPSFTSGVSDVASCSASTSKDAVMRESVQDQPSTNGYLDMRMQKPDLALPGPVSRSSLPNFPFLSRYTSLNKANLHHTADPTASCSLLEAMANKEKNPANGTTPVESSEVLANNLQKENDFHNQSFNSSKVDQRPSGSQLYEQSGLVKKSFKDQRPSGSLPREQSCSIKKSYELCQEDQEKNNNSLNQVIGPDSNKRDSDDVKAAEPVVAASSVCSGSSGDRASNDQPRLKRKCHDIEESEYRSEDVEEESVGVRKTTPTRGAGSKRGRAAEVHNLSERRRRDRINEKMRALQELIPNCNKTDKASMLDEAIEYLKTLQLQVQVMSMGTGLWMPPMMFPSGMRHMHATHMPNLSPLGIGVGFGMNMLDMNGGFPMFPVPPMQHPPLPSQSLSRPGKFSGLVSPNIPVPGHPGQGHPMSVPRAPTVPFSSHTSTSSSTGMGVTTVGFQMEAPSASPTPNITNHAEDKNAQLMHDADVSRLISLTSNQLLQTNESTGQLNQSLRQKSNQATNVHGDVDVNSANGDIVPEGKAGEI</sequence>
<feature type="region of interest" description="Disordered" evidence="5">
    <location>
        <begin position="372"/>
        <end position="413"/>
    </location>
</feature>
<evidence type="ECO:0000313" key="8">
    <source>
        <dbReference type="EMBL" id="GAA0160971.1"/>
    </source>
</evidence>
<accession>A0AAV3QDG0</accession>
<dbReference type="PANTHER" id="PTHR46807">
    <property type="entry name" value="TRANSCRIPTION FACTOR PIF3"/>
    <property type="match status" value="1"/>
</dbReference>
<dbReference type="InterPro" id="IPR011598">
    <property type="entry name" value="bHLH_dom"/>
</dbReference>
<feature type="compositionally biased region" description="Polar residues" evidence="5">
    <location>
        <begin position="372"/>
        <end position="389"/>
    </location>
</feature>
<feature type="compositionally biased region" description="Basic and acidic residues" evidence="5">
    <location>
        <begin position="441"/>
        <end position="451"/>
    </location>
</feature>
<keyword evidence="6" id="KW-0472">Membrane</keyword>
<dbReference type="Gene3D" id="4.10.280.10">
    <property type="entry name" value="Helix-loop-helix DNA-binding domain"/>
    <property type="match status" value="1"/>
</dbReference>
<feature type="transmembrane region" description="Helical" evidence="6">
    <location>
        <begin position="36"/>
        <end position="55"/>
    </location>
</feature>
<dbReference type="EMBL" id="BAABME010004044">
    <property type="protein sequence ID" value="GAA0160971.1"/>
    <property type="molecule type" value="Genomic_DNA"/>
</dbReference>
<keyword evidence="3" id="KW-0804">Transcription</keyword>
<organism evidence="8 9">
    <name type="scientific">Lithospermum erythrorhizon</name>
    <name type="common">Purple gromwell</name>
    <name type="synonym">Lithospermum officinale var. erythrorhizon</name>
    <dbReference type="NCBI Taxonomy" id="34254"/>
    <lineage>
        <taxon>Eukaryota</taxon>
        <taxon>Viridiplantae</taxon>
        <taxon>Streptophyta</taxon>
        <taxon>Embryophyta</taxon>
        <taxon>Tracheophyta</taxon>
        <taxon>Spermatophyta</taxon>
        <taxon>Magnoliopsida</taxon>
        <taxon>eudicotyledons</taxon>
        <taxon>Gunneridae</taxon>
        <taxon>Pentapetalae</taxon>
        <taxon>asterids</taxon>
        <taxon>lamiids</taxon>
        <taxon>Boraginales</taxon>
        <taxon>Boraginaceae</taxon>
        <taxon>Boraginoideae</taxon>
        <taxon>Lithospermeae</taxon>
        <taxon>Lithospermum</taxon>
    </lineage>
</organism>
<keyword evidence="6" id="KW-1133">Transmembrane helix</keyword>
<dbReference type="AlphaFoldDB" id="A0AAV3QDG0"/>
<keyword evidence="9" id="KW-1185">Reference proteome</keyword>